<feature type="domain" description="SLH" evidence="3">
    <location>
        <begin position="1480"/>
        <end position="1543"/>
    </location>
</feature>
<dbReference type="PANTHER" id="PTHR43308">
    <property type="entry name" value="OUTER MEMBRANE PROTEIN ALPHA-RELATED"/>
    <property type="match status" value="1"/>
</dbReference>
<accession>A0A3D9KBR3</accession>
<dbReference type="Proteomes" id="UP000256977">
    <property type="component" value="Unassembled WGS sequence"/>
</dbReference>
<reference evidence="4 5" key="1">
    <citation type="submission" date="2018-07" db="EMBL/GenBank/DDBJ databases">
        <title>Genomic Encyclopedia of Type Strains, Phase III (KMG-III): the genomes of soil and plant-associated and newly described type strains.</title>
        <authorList>
            <person name="Whitman W."/>
        </authorList>
    </citation>
    <scope>NUCLEOTIDE SEQUENCE [LARGE SCALE GENOMIC DNA]</scope>
    <source>
        <strain evidence="4 5">CECT 7287</strain>
    </source>
</reference>
<feature type="domain" description="SLH" evidence="3">
    <location>
        <begin position="1352"/>
        <end position="1420"/>
    </location>
</feature>
<feature type="signal peptide" evidence="2">
    <location>
        <begin position="1"/>
        <end position="26"/>
    </location>
</feature>
<comment type="caution">
    <text evidence="4">The sequence shown here is derived from an EMBL/GenBank/DDBJ whole genome shotgun (WGS) entry which is preliminary data.</text>
</comment>
<dbReference type="InterPro" id="IPR025883">
    <property type="entry name" value="Cadherin-like_domain"/>
</dbReference>
<protein>
    <submittedName>
        <fullName evidence="4">S-layer family protein</fullName>
    </submittedName>
</protein>
<feature type="region of interest" description="Disordered" evidence="1">
    <location>
        <begin position="1120"/>
        <end position="1142"/>
    </location>
</feature>
<sequence length="1580" mass="167162">MKKRRIPSLLAAVALLLPLLGALTTAGPLTPASAAAFQGQLMTTFNMVFNQTYNGRATHYLYSVNGIIHETFDLPPAAAAWATPSNFYEEGWSRNSTAEVYTYSHSGQIRQTTDRMGIPPTATWATISSFEIDEDPGQAIRNPIFHYSVNGTDVLTTGDANEIPPNAMWAALVSFDTKWVRISNVQFTSYTLSRSLPSVASFSISSDSGDPQYARVGDSLTLTLVTDRPIMTPILRMADRTLIAEGGGTTWQGGLYLFNYSVEDGPIPVSVEFYTEEGAPGPILTATTDGTALIHDKTAPSISYALTPAGATKQDVTVQVTVSDAGSGVERTKWAEGSRDASYFSTGGNATDSFIASENGTYTLYARDRIGHESLQQVTVSNIDREAPTLELTPSTTELTSEDVTVTAKAVDNVAIGKLLWAEGARNADYFKAGNGTSFSDAFSVNVNGTYSVYVEDTAGNATLDSITISNLLRQAPSISLTPSPASLTNERVTVDIEARPVREDAGNSLAALRWAKGEYAAAFFATGGGQDALPTQNFEADENDRYSVYARDAVGNEAVSTIDISNIDREAPTVTLTPSTIAPTNENVTVAVSAADLGSGLESVRWSAEAFEPGTAWTSYEVVDDEFTVEINGTYTVIASDKAGNQTMTTLDITNIDREAPTLTLTPSITAPTNSDIAVAATAADNVAISKLLWAEGTRNAAYFEAGNGTSFTGSFPVTVNGTYSVYVEDTAGNTVLKSITISNLFRQEVTIALTPSSISLTNEPVTVGIEAHPEREGDGNPLIELRWASGERDGAFFAAGGGQDALAEQEFKANENGRYSVYARDTAGNEAISSIELSNIDREAPTVSLMPSTIEPTNKNVTIAVSAVDSGSGLESIRWSAEAFNPDSPWTSSEVVDGEFTAENNGTYTVIAADRAGNRTVRQVIVENIFPDEPTLTLVPETTEPIGGKVTVSVQTEAVGDGNAISTILWTAGEKEIGYFPEGQSVNITLSKQFDVQANGTYTVYVRDAAGNEIRKTIVIDNLRRTNASLASLIALNGEEVLTFSSAFNPERLEYALNVGQQVSAIKLKASAADTDAAITVNGNLLAGGESVSIPLTYGTNTIRVVVSAQLPSEQKSYTIQATRQSPSSSGGATGSPAGGATDELSSAAFTVWLNGKPTKAALIETFSRSSDGRGIKELKLEDAAAITALAQQSGVNELRIGWSTQADPLTEAVRLQLSAKALSQLSMSNIRLTLDVGAVAYEWPTGNSIPSDSKLIVQLKTFQQPADAEQTLNRALKAGAGAHRAKLVGVPVEITANPGNSAGAEAAWLVLPLPDGLESTALRKLAVFLENGDGTSSIVPGTIRYDSKGRATGIAVRSGASARVSVLEAEPIEVMFAPYVSGYAAGSFGPQRAVTRAELAALLAKLTPADNDARTVSDGAAAFRDVPQAHWAAKAVEETYAKGWMGGKSGGQFSPNDSLTRAELAVVLVRWREAQATGLPRFADAASHWAASSIAAAEREGWINGFADGSFRPEQKVTRAEMVVLLNRVLGRPALPDGGSSWSDVPESHWAAPAIRSASQSFAALRYLSGDVELLGK</sequence>
<dbReference type="InterPro" id="IPR051465">
    <property type="entry name" value="Cell_Envelope_Struct_Comp"/>
</dbReference>
<proteinExistence type="predicted"/>
<keyword evidence="2" id="KW-0732">Signal</keyword>
<evidence type="ECO:0000256" key="1">
    <source>
        <dbReference type="SAM" id="MobiDB-lite"/>
    </source>
</evidence>
<name>A0A3D9KBR3_9BACL</name>
<dbReference type="PROSITE" id="PS51272">
    <property type="entry name" value="SLH"/>
    <property type="match status" value="3"/>
</dbReference>
<gene>
    <name evidence="4" type="ORF">DFP98_108202</name>
</gene>
<evidence type="ECO:0000256" key="2">
    <source>
        <dbReference type="SAM" id="SignalP"/>
    </source>
</evidence>
<evidence type="ECO:0000313" key="4">
    <source>
        <dbReference type="EMBL" id="RED83359.1"/>
    </source>
</evidence>
<dbReference type="Pfam" id="PF12733">
    <property type="entry name" value="Cadherin-like"/>
    <property type="match status" value="1"/>
</dbReference>
<dbReference type="RefSeq" id="WP_181917652.1">
    <property type="nucleotide sequence ID" value="NZ_QRDZ01000008.1"/>
</dbReference>
<dbReference type="Pfam" id="PF00395">
    <property type="entry name" value="SLH"/>
    <property type="match status" value="3"/>
</dbReference>
<feature type="domain" description="SLH" evidence="3">
    <location>
        <begin position="1422"/>
        <end position="1479"/>
    </location>
</feature>
<keyword evidence="5" id="KW-1185">Reference proteome</keyword>
<evidence type="ECO:0000259" key="3">
    <source>
        <dbReference type="PROSITE" id="PS51272"/>
    </source>
</evidence>
<dbReference type="InterPro" id="IPR001119">
    <property type="entry name" value="SLH_dom"/>
</dbReference>
<evidence type="ECO:0000313" key="5">
    <source>
        <dbReference type="Proteomes" id="UP000256977"/>
    </source>
</evidence>
<feature type="chain" id="PRO_5038939284" evidence="2">
    <location>
        <begin position="27"/>
        <end position="1580"/>
    </location>
</feature>
<organism evidence="4 5">
    <name type="scientific">Cohnella phaseoli</name>
    <dbReference type="NCBI Taxonomy" id="456490"/>
    <lineage>
        <taxon>Bacteria</taxon>
        <taxon>Bacillati</taxon>
        <taxon>Bacillota</taxon>
        <taxon>Bacilli</taxon>
        <taxon>Bacillales</taxon>
        <taxon>Paenibacillaceae</taxon>
        <taxon>Cohnella</taxon>
    </lineage>
</organism>
<dbReference type="EMBL" id="QRDZ01000008">
    <property type="protein sequence ID" value="RED83359.1"/>
    <property type="molecule type" value="Genomic_DNA"/>
</dbReference>